<dbReference type="Proteomes" id="UP000593890">
    <property type="component" value="Chromosome"/>
</dbReference>
<reference evidence="2" key="1">
    <citation type="submission" date="2020-07" db="EMBL/GenBank/DDBJ databases">
        <title>Complete genome sequencing of Clostridia bacterium strain 12CBH8.</title>
        <authorList>
            <person name="Sakamoto M."/>
            <person name="Murakami T."/>
            <person name="Mori H."/>
        </authorList>
    </citation>
    <scope>NUCLEOTIDE SEQUENCE [LARGE SCALE GENOMIC DNA]</scope>
    <source>
        <strain evidence="2">12CBH8</strain>
    </source>
</reference>
<gene>
    <name evidence="1" type="ORF">C12CBH8_07630</name>
</gene>
<proteinExistence type="predicted"/>
<keyword evidence="2" id="KW-1185">Reference proteome</keyword>
<dbReference type="InterPro" id="IPR016035">
    <property type="entry name" value="Acyl_Trfase/lysoPLipase"/>
</dbReference>
<evidence type="ECO:0000313" key="1">
    <source>
        <dbReference type="EMBL" id="BCI60124.1"/>
    </source>
</evidence>
<evidence type="ECO:0000313" key="2">
    <source>
        <dbReference type="Proteomes" id="UP000593890"/>
    </source>
</evidence>
<sequence>MKRGVALSGDGIAGAAAVGVLTALQELGIPLDALSGCGSAALPAVLYCTKKQEDDCKACLDTAHRLMQKNPRFRTLRRGYRTLRQQLDRCEALDIQGLKIPCAVVQTAGGGKKSYIAAPLPAMDCPELSVSPDADLAELLYKGLRGRGKRQSDLRELSARLTWPLMQMGVERVLTVRALDPDASNQPMDAKRSNVLEILVSPNEARCAEDWKKAGYQAVISRQMEVYDWAFFAPACT</sequence>
<dbReference type="AlphaFoldDB" id="A0A7I8D632"/>
<dbReference type="KEGG" id="sman:C12CBH8_07630"/>
<name>A0A7I8D632_9FIRM</name>
<accession>A0A7I8D632</accession>
<dbReference type="EMBL" id="AP023321">
    <property type="protein sequence ID" value="BCI60124.1"/>
    <property type="molecule type" value="Genomic_DNA"/>
</dbReference>
<dbReference type="RefSeq" id="WP_215533597.1">
    <property type="nucleotide sequence ID" value="NZ_AP023321.1"/>
</dbReference>
<dbReference type="Gene3D" id="3.40.1090.10">
    <property type="entry name" value="Cytosolic phospholipase A2 catalytic domain"/>
    <property type="match status" value="1"/>
</dbReference>
<dbReference type="SUPFAM" id="SSF52151">
    <property type="entry name" value="FabD/lysophospholipase-like"/>
    <property type="match status" value="1"/>
</dbReference>
<protein>
    <recommendedName>
        <fullName evidence="3">PNPLA domain-containing protein</fullName>
    </recommendedName>
</protein>
<organism evidence="1 2">
    <name type="scientific">Solibaculum mannosilyticum</name>
    <dbReference type="NCBI Taxonomy" id="2780922"/>
    <lineage>
        <taxon>Bacteria</taxon>
        <taxon>Bacillati</taxon>
        <taxon>Bacillota</taxon>
        <taxon>Clostridia</taxon>
        <taxon>Eubacteriales</taxon>
        <taxon>Oscillospiraceae</taxon>
        <taxon>Solibaculum</taxon>
    </lineage>
</organism>
<evidence type="ECO:0008006" key="3">
    <source>
        <dbReference type="Google" id="ProtNLM"/>
    </source>
</evidence>